<evidence type="ECO:0000256" key="2">
    <source>
        <dbReference type="ARBA" id="ARBA00022679"/>
    </source>
</evidence>
<dbReference type="GO" id="GO:0008990">
    <property type="term" value="F:rRNA (guanine-N2-)-methyltransferase activity"/>
    <property type="evidence" value="ECO:0007669"/>
    <property type="project" value="TreeGrafter"/>
</dbReference>
<dbReference type="SMART" id="SM00981">
    <property type="entry name" value="THUMP"/>
    <property type="match status" value="1"/>
</dbReference>
<dbReference type="PRINTS" id="PR00507">
    <property type="entry name" value="N12N6MTFRASE"/>
</dbReference>
<dbReference type="InterPro" id="IPR004114">
    <property type="entry name" value="THUMP_dom"/>
</dbReference>
<evidence type="ECO:0000256" key="3">
    <source>
        <dbReference type="PROSITE-ProRule" id="PRU00529"/>
    </source>
</evidence>
<organism evidence="6 7">
    <name type="scientific">Porphyromonas circumdentaria</name>
    <dbReference type="NCBI Taxonomy" id="29524"/>
    <lineage>
        <taxon>Bacteria</taxon>
        <taxon>Pseudomonadati</taxon>
        <taxon>Bacteroidota</taxon>
        <taxon>Bacteroidia</taxon>
        <taxon>Bacteroidales</taxon>
        <taxon>Porphyromonadaceae</taxon>
        <taxon>Porphyromonas</taxon>
    </lineage>
</organism>
<dbReference type="Pfam" id="PF02926">
    <property type="entry name" value="THUMP"/>
    <property type="match status" value="1"/>
</dbReference>
<dbReference type="InterPro" id="IPR053943">
    <property type="entry name" value="RlmKL-like_Mtase_CS"/>
</dbReference>
<feature type="domain" description="THUMP" evidence="5">
    <location>
        <begin position="64"/>
        <end position="177"/>
    </location>
</feature>
<feature type="compositionally biased region" description="Basic and acidic residues" evidence="4">
    <location>
        <begin position="402"/>
        <end position="460"/>
    </location>
</feature>
<name>A0A1T4NS32_9PORP</name>
<dbReference type="EMBL" id="FUXE01000012">
    <property type="protein sequence ID" value="SJZ82100.1"/>
    <property type="molecule type" value="Genomic_DNA"/>
</dbReference>
<protein>
    <submittedName>
        <fullName evidence="6">Putative N6-adenine-specific DNA methylase</fullName>
    </submittedName>
</protein>
<dbReference type="CDD" id="cd11715">
    <property type="entry name" value="THUMP_AdoMetMT"/>
    <property type="match status" value="1"/>
</dbReference>
<keyword evidence="2" id="KW-0808">Transferase</keyword>
<dbReference type="InterPro" id="IPR029063">
    <property type="entry name" value="SAM-dependent_MTases_sf"/>
</dbReference>
<evidence type="ECO:0000259" key="5">
    <source>
        <dbReference type="PROSITE" id="PS51165"/>
    </source>
</evidence>
<dbReference type="Proteomes" id="UP000190121">
    <property type="component" value="Unassembled WGS sequence"/>
</dbReference>
<dbReference type="InterPro" id="IPR000241">
    <property type="entry name" value="RlmKL-like_Mtase"/>
</dbReference>
<dbReference type="RefSeq" id="WP_078737120.1">
    <property type="nucleotide sequence ID" value="NZ_FUXE01000012.1"/>
</dbReference>
<proteinExistence type="predicted"/>
<dbReference type="PANTHER" id="PTHR47313">
    <property type="entry name" value="RIBOSOMAL RNA LARGE SUBUNIT METHYLTRANSFERASE K/L"/>
    <property type="match status" value="1"/>
</dbReference>
<dbReference type="Pfam" id="PF22020">
    <property type="entry name" value="RlmL_1st"/>
    <property type="match status" value="1"/>
</dbReference>
<dbReference type="SUPFAM" id="SSF53335">
    <property type="entry name" value="S-adenosyl-L-methionine-dependent methyltransferases"/>
    <property type="match status" value="1"/>
</dbReference>
<dbReference type="GO" id="GO:0070043">
    <property type="term" value="F:rRNA (guanine-N7-)-methyltransferase activity"/>
    <property type="evidence" value="ECO:0007669"/>
    <property type="project" value="TreeGrafter"/>
</dbReference>
<dbReference type="Pfam" id="PF01170">
    <property type="entry name" value="UPF0020"/>
    <property type="match status" value="1"/>
</dbReference>
<accession>A0A1T4NS32</accession>
<sequence length="502" mass="57749">MEVEKNILSEATVIAEKSTDERFSLVAKTLAGLEEVLAQELRQLGAREVVVGRRMVSFEGNKELLYRANFYLRTALRILKPIYEFQCTNIEQLYEELSHFNWMRYLRVDQTFLVDPVVYSDFFTNSRYVSYRVKDAIADFFKQYHPEGLRPSVSTTAPQVRFNIHISGRNVTLSIDSSGESLHKRGYKVRQTPAPINEVLAAGILLKAGWKGECDLIDPMCGSGTFLIEAAMIARNIAPATWRKSFAFEEWKDFDPILWRSIREDISQETPFQHHIYGSDIASDAIAVAQSNIKHTGLGADITLERIGMEEREGPKNLSLVVINPPYGERLNRFDMERLYGMIGTQLKHKYTGSKVWVIAPRKSFYSAIALRHSTKEILFNGDIECELRSYDLFAGKREDFKREGSREKEPYSAKKELRGAREKSSFSDSERPKGNFEKSDKKRSYYPKEAEKATEEKAPTPRRRARIGERKASEAMPRTRFAQDERRRKGRAIQVFDESDN</sequence>
<dbReference type="InterPro" id="IPR002052">
    <property type="entry name" value="DNA_methylase_N6_adenine_CS"/>
</dbReference>
<dbReference type="OrthoDB" id="9809404at2"/>
<dbReference type="Gene3D" id="3.30.2130.30">
    <property type="match status" value="1"/>
</dbReference>
<keyword evidence="3" id="KW-0694">RNA-binding</keyword>
<dbReference type="STRING" id="29524.SAMN02745171_01206"/>
<keyword evidence="1 6" id="KW-0489">Methyltransferase</keyword>
<evidence type="ECO:0000256" key="4">
    <source>
        <dbReference type="SAM" id="MobiDB-lite"/>
    </source>
</evidence>
<keyword evidence="7" id="KW-1185">Reference proteome</keyword>
<dbReference type="AlphaFoldDB" id="A0A1T4NS32"/>
<dbReference type="InterPro" id="IPR054170">
    <property type="entry name" value="RlmL_1st"/>
</dbReference>
<dbReference type="PROSITE" id="PS01261">
    <property type="entry name" value="UPF0020"/>
    <property type="match status" value="1"/>
</dbReference>
<gene>
    <name evidence="6" type="ORF">SAMN02745171_01206</name>
</gene>
<feature type="region of interest" description="Disordered" evidence="4">
    <location>
        <begin position="402"/>
        <end position="502"/>
    </location>
</feature>
<dbReference type="PROSITE" id="PS51165">
    <property type="entry name" value="THUMP"/>
    <property type="match status" value="1"/>
</dbReference>
<dbReference type="Gene3D" id="3.40.50.150">
    <property type="entry name" value="Vaccinia Virus protein VP39"/>
    <property type="match status" value="1"/>
</dbReference>
<reference evidence="7" key="1">
    <citation type="submission" date="2017-02" db="EMBL/GenBank/DDBJ databases">
        <authorList>
            <person name="Varghese N."/>
            <person name="Submissions S."/>
        </authorList>
    </citation>
    <scope>NUCLEOTIDE SEQUENCE [LARGE SCALE GENOMIC DNA]</scope>
    <source>
        <strain evidence="7">ATCC 51356</strain>
    </source>
</reference>
<evidence type="ECO:0000313" key="7">
    <source>
        <dbReference type="Proteomes" id="UP000190121"/>
    </source>
</evidence>
<dbReference type="GO" id="GO:0003723">
    <property type="term" value="F:RNA binding"/>
    <property type="evidence" value="ECO:0007669"/>
    <property type="project" value="UniProtKB-UniRule"/>
</dbReference>
<dbReference type="PANTHER" id="PTHR47313:SF1">
    <property type="entry name" value="RIBOSOMAL RNA LARGE SUBUNIT METHYLTRANSFERASE K_L"/>
    <property type="match status" value="1"/>
</dbReference>
<evidence type="ECO:0000313" key="6">
    <source>
        <dbReference type="EMBL" id="SJZ82100.1"/>
    </source>
</evidence>
<dbReference type="PROSITE" id="PS00092">
    <property type="entry name" value="N6_MTASE"/>
    <property type="match status" value="1"/>
</dbReference>
<evidence type="ECO:0000256" key="1">
    <source>
        <dbReference type="ARBA" id="ARBA00022603"/>
    </source>
</evidence>